<dbReference type="GO" id="GO:0043420">
    <property type="term" value="P:anthranilate metabolic process"/>
    <property type="evidence" value="ECO:0007669"/>
    <property type="project" value="UniProtKB-UniRule"/>
</dbReference>
<dbReference type="EMBL" id="FN653015">
    <property type="protein sequence ID" value="CBY20872.1"/>
    <property type="molecule type" value="Genomic_DNA"/>
</dbReference>
<evidence type="ECO:0000256" key="4">
    <source>
        <dbReference type="ARBA" id="ARBA00022827"/>
    </source>
</evidence>
<dbReference type="Proteomes" id="UP000001307">
    <property type="component" value="Unassembled WGS sequence"/>
</dbReference>
<evidence type="ECO:0000256" key="1">
    <source>
        <dbReference type="ARBA" id="ARBA00001974"/>
    </source>
</evidence>
<dbReference type="OrthoDB" id="10053569at2759"/>
<evidence type="ECO:0000259" key="10">
    <source>
        <dbReference type="Pfam" id="PF01494"/>
    </source>
</evidence>
<dbReference type="InterPro" id="IPR036188">
    <property type="entry name" value="FAD/NAD-bd_sf"/>
</dbReference>
<comment type="similarity">
    <text evidence="9">Belongs to the aromatic-ring hydroxylase family. KMO subfamily.</text>
</comment>
<sequence length="469" mass="52224">MSGIFELTELKDRIIIAGGGLVGGVAAAMLADKGHQIDLYELRDDPRNENAAAGRSINLSLSHRGMRSLRQIGMEEECLANGVKMPARMIHKVSGETYEVPYGRTKEHFILSISRLRLNQMILTAAEKRENVNLHFNHRITDVDLSGTLKFSDKPDASGDVLIGADGAYSKVRSKMARGVFDFSQTYIPHGYKELVMDKAENGDWRLPKNYLHIWPRGQFMMIALPNLDGSFTCTLFLPFEMFKTIETQESGIAFMEEHFPDSISIFGRDNLMKQFGPGTTPGLPMISVKTSPHSVDNTVIVGDAAHAIVPFYGQGMNAGMEDIAVLMDTYAKHNDLKSAIKEYGVFRPKDAHAIADLAMYNYIEMRDLVTSNWFLFRRSLDRLLATVLPGSVIPLYEMVVFRPQMGYSNAIERNKKQSTMIDWTLAAAATASLAFALKKLTREGTLSSLQFDKLSIGSAQDFVSSLLK</sequence>
<feature type="domain" description="FAD-binding" evidence="10">
    <location>
        <begin position="14"/>
        <end position="329"/>
    </location>
</feature>
<comment type="pathway">
    <text evidence="9">Cofactor biosynthesis; NAD(+) biosynthesis; quinolinate from L-kynurenine: step 1/3.</text>
</comment>
<dbReference type="Pfam" id="PF01494">
    <property type="entry name" value="FAD_binding_3"/>
    <property type="match status" value="1"/>
</dbReference>
<gene>
    <name evidence="9" type="primary">KMO</name>
    <name evidence="11" type="ORF">GSOID_T00000880001</name>
</gene>
<dbReference type="InterPro" id="IPR027545">
    <property type="entry name" value="Kynurenine_monooxygenase"/>
</dbReference>
<dbReference type="GO" id="GO:0004502">
    <property type="term" value="F:kynurenine 3-monooxygenase activity"/>
    <property type="evidence" value="ECO:0007669"/>
    <property type="project" value="UniProtKB-UniRule"/>
</dbReference>
<dbReference type="FunCoup" id="E4WQD1">
    <property type="interactions" value="1"/>
</dbReference>
<keyword evidence="6 9" id="KW-0560">Oxidoreductase</keyword>
<evidence type="ECO:0000256" key="2">
    <source>
        <dbReference type="ARBA" id="ARBA00022630"/>
    </source>
</evidence>
<evidence type="ECO:0000256" key="3">
    <source>
        <dbReference type="ARBA" id="ARBA00022642"/>
    </source>
</evidence>
<dbReference type="GO" id="GO:0019805">
    <property type="term" value="P:quinolinate biosynthetic process"/>
    <property type="evidence" value="ECO:0007669"/>
    <property type="project" value="UniProtKB-UniRule"/>
</dbReference>
<keyword evidence="4 9" id="KW-0274">FAD</keyword>
<dbReference type="GO" id="GO:0005741">
    <property type="term" value="C:mitochondrial outer membrane"/>
    <property type="evidence" value="ECO:0007669"/>
    <property type="project" value="TreeGrafter"/>
</dbReference>
<dbReference type="AlphaFoldDB" id="E4WQD1"/>
<keyword evidence="5 9" id="KW-0521">NADP</keyword>
<name>E4WQD1_OIKDI</name>
<accession>E4WQD1</accession>
<dbReference type="GO" id="GO:0034354">
    <property type="term" value="P:'de novo' NAD+ biosynthetic process from L-tryptophan"/>
    <property type="evidence" value="ECO:0007669"/>
    <property type="project" value="UniProtKB-UniRule"/>
</dbReference>
<dbReference type="UniPathway" id="UPA00253">
    <property type="reaction ID" value="UER00328"/>
</dbReference>
<keyword evidence="9" id="KW-0496">Mitochondrion</keyword>
<evidence type="ECO:0000256" key="6">
    <source>
        <dbReference type="ARBA" id="ARBA00023002"/>
    </source>
</evidence>
<dbReference type="EC" id="1.14.13.9" evidence="9"/>
<evidence type="ECO:0000256" key="5">
    <source>
        <dbReference type="ARBA" id="ARBA00022857"/>
    </source>
</evidence>
<evidence type="ECO:0000256" key="9">
    <source>
        <dbReference type="HAMAP-Rule" id="MF_03018"/>
    </source>
</evidence>
<dbReference type="GO" id="GO:0071949">
    <property type="term" value="F:FAD binding"/>
    <property type="evidence" value="ECO:0007669"/>
    <property type="project" value="InterPro"/>
</dbReference>
<dbReference type="PRINTS" id="PR00420">
    <property type="entry name" value="RNGMNOXGNASE"/>
</dbReference>
<dbReference type="InterPro" id="IPR002938">
    <property type="entry name" value="FAD-bd"/>
</dbReference>
<comment type="function">
    <text evidence="9">Catalyzes the hydroxylation of L-kynurenine (L-Kyn) to form 3-hydroxy-L-kynurenine (L-3OHKyn). Required for synthesis of quinolinic acid.</text>
</comment>
<dbReference type="InParanoid" id="E4WQD1"/>
<keyword evidence="7 9" id="KW-0503">Monooxygenase</keyword>
<dbReference type="GO" id="GO:0070189">
    <property type="term" value="P:kynurenine metabolic process"/>
    <property type="evidence" value="ECO:0007669"/>
    <property type="project" value="TreeGrafter"/>
</dbReference>
<keyword evidence="12" id="KW-1185">Reference proteome</keyword>
<reference evidence="11" key="1">
    <citation type="journal article" date="2010" name="Science">
        <title>Plasticity of animal genome architecture unmasked by rapid evolution of a pelagic tunicate.</title>
        <authorList>
            <person name="Denoeud F."/>
            <person name="Henriet S."/>
            <person name="Mungpakdee S."/>
            <person name="Aury J.M."/>
            <person name="Da Silva C."/>
            <person name="Brinkmann H."/>
            <person name="Mikhaleva J."/>
            <person name="Olsen L.C."/>
            <person name="Jubin C."/>
            <person name="Canestro C."/>
            <person name="Bouquet J.M."/>
            <person name="Danks G."/>
            <person name="Poulain J."/>
            <person name="Campsteijn C."/>
            <person name="Adamski M."/>
            <person name="Cross I."/>
            <person name="Yadetie F."/>
            <person name="Muffato M."/>
            <person name="Louis A."/>
            <person name="Butcher S."/>
            <person name="Tsagkogeorga G."/>
            <person name="Konrad A."/>
            <person name="Singh S."/>
            <person name="Jensen M.F."/>
            <person name="Cong E.H."/>
            <person name="Eikeseth-Otteraa H."/>
            <person name="Noel B."/>
            <person name="Anthouard V."/>
            <person name="Porcel B.M."/>
            <person name="Kachouri-Lafond R."/>
            <person name="Nishino A."/>
            <person name="Ugolini M."/>
            <person name="Chourrout P."/>
            <person name="Nishida H."/>
            <person name="Aasland R."/>
            <person name="Huzurbazar S."/>
            <person name="Westhof E."/>
            <person name="Delsuc F."/>
            <person name="Lehrach H."/>
            <person name="Reinhardt R."/>
            <person name="Weissenbach J."/>
            <person name="Roy S.W."/>
            <person name="Artiguenave F."/>
            <person name="Postlethwait J.H."/>
            <person name="Manak J.R."/>
            <person name="Thompson E.M."/>
            <person name="Jaillon O."/>
            <person name="Du Pasquier L."/>
            <person name="Boudinot P."/>
            <person name="Liberles D.A."/>
            <person name="Volff J.N."/>
            <person name="Philippe H."/>
            <person name="Lenhard B."/>
            <person name="Roest Crollius H."/>
            <person name="Wincker P."/>
            <person name="Chourrout D."/>
        </authorList>
    </citation>
    <scope>NUCLEOTIDE SEQUENCE [LARGE SCALE GENOMIC DNA]</scope>
</reference>
<dbReference type="PANTHER" id="PTHR46028:SF2">
    <property type="entry name" value="KYNURENINE 3-MONOOXYGENASE"/>
    <property type="match status" value="1"/>
</dbReference>
<evidence type="ECO:0000313" key="12">
    <source>
        <dbReference type="Proteomes" id="UP000001307"/>
    </source>
</evidence>
<dbReference type="HAMAP" id="MF_01971">
    <property type="entry name" value="Kynurenine_monooxygenase"/>
    <property type="match status" value="1"/>
</dbReference>
<proteinExistence type="inferred from homology"/>
<comment type="cofactor">
    <cofactor evidence="1 9">
        <name>FAD</name>
        <dbReference type="ChEBI" id="CHEBI:57692"/>
    </cofactor>
</comment>
<evidence type="ECO:0000313" key="11">
    <source>
        <dbReference type="EMBL" id="CBY20872.1"/>
    </source>
</evidence>
<protein>
    <recommendedName>
        <fullName evidence="9">Kynurenine 3-monooxygenase</fullName>
        <ecNumber evidence="9">1.14.13.9</ecNumber>
    </recommendedName>
    <alternativeName>
        <fullName evidence="9">Kynurenine 3-hydroxylase</fullName>
    </alternativeName>
</protein>
<comment type="subcellular location">
    <subcellularLocation>
        <location evidence="9">Mitochondrion</location>
    </subcellularLocation>
</comment>
<keyword evidence="3 9" id="KW-0662">Pyridine nucleotide biosynthesis</keyword>
<dbReference type="Gene3D" id="3.50.50.60">
    <property type="entry name" value="FAD/NAD(P)-binding domain"/>
    <property type="match status" value="1"/>
</dbReference>
<dbReference type="PANTHER" id="PTHR46028">
    <property type="entry name" value="KYNURENINE 3-MONOOXYGENASE"/>
    <property type="match status" value="1"/>
</dbReference>
<evidence type="ECO:0000256" key="7">
    <source>
        <dbReference type="ARBA" id="ARBA00023033"/>
    </source>
</evidence>
<keyword evidence="2 9" id="KW-0285">Flavoprotein</keyword>
<comment type="catalytic activity">
    <reaction evidence="8 9">
        <text>L-kynurenine + NADPH + O2 + H(+) = 3-hydroxy-L-kynurenine + NADP(+) + H2O</text>
        <dbReference type="Rhea" id="RHEA:20545"/>
        <dbReference type="ChEBI" id="CHEBI:15377"/>
        <dbReference type="ChEBI" id="CHEBI:15378"/>
        <dbReference type="ChEBI" id="CHEBI:15379"/>
        <dbReference type="ChEBI" id="CHEBI:57783"/>
        <dbReference type="ChEBI" id="CHEBI:57959"/>
        <dbReference type="ChEBI" id="CHEBI:58125"/>
        <dbReference type="ChEBI" id="CHEBI:58349"/>
        <dbReference type="EC" id="1.14.13.9"/>
    </reaction>
</comment>
<dbReference type="FunFam" id="3.50.50.60:FF:000185">
    <property type="entry name" value="Kynurenine 3-monooxygenase"/>
    <property type="match status" value="1"/>
</dbReference>
<dbReference type="GO" id="GO:0006569">
    <property type="term" value="P:L-tryptophan catabolic process"/>
    <property type="evidence" value="ECO:0007669"/>
    <property type="project" value="UniProtKB-UniRule"/>
</dbReference>
<evidence type="ECO:0000256" key="8">
    <source>
        <dbReference type="ARBA" id="ARBA00047818"/>
    </source>
</evidence>
<dbReference type="SUPFAM" id="SSF51905">
    <property type="entry name" value="FAD/NAD(P)-binding domain"/>
    <property type="match status" value="1"/>
</dbReference>
<organism evidence="11">
    <name type="scientific">Oikopleura dioica</name>
    <name type="common">Tunicate</name>
    <dbReference type="NCBI Taxonomy" id="34765"/>
    <lineage>
        <taxon>Eukaryota</taxon>
        <taxon>Metazoa</taxon>
        <taxon>Chordata</taxon>
        <taxon>Tunicata</taxon>
        <taxon>Appendicularia</taxon>
        <taxon>Copelata</taxon>
        <taxon>Oikopleuridae</taxon>
        <taxon>Oikopleura</taxon>
    </lineage>
</organism>